<comment type="caution">
    <text evidence="2">The sequence shown here is derived from an EMBL/GenBank/DDBJ whole genome shotgun (WGS) entry which is preliminary data.</text>
</comment>
<dbReference type="AlphaFoldDB" id="A0ABD1X0I6"/>
<gene>
    <name evidence="2" type="ORF">Fot_08052</name>
</gene>
<dbReference type="Proteomes" id="UP001604277">
    <property type="component" value="Unassembled WGS sequence"/>
</dbReference>
<name>A0ABD1X0I6_9LAMI</name>
<evidence type="ECO:0000313" key="2">
    <source>
        <dbReference type="EMBL" id="KAL2554433.1"/>
    </source>
</evidence>
<reference evidence="3" key="1">
    <citation type="submission" date="2024-07" db="EMBL/GenBank/DDBJ databases">
        <title>Two chromosome-level genome assemblies of Korean endemic species Abeliophyllum distichum and Forsythia ovata (Oleaceae).</title>
        <authorList>
            <person name="Jang H."/>
        </authorList>
    </citation>
    <scope>NUCLEOTIDE SEQUENCE [LARGE SCALE GENOMIC DNA]</scope>
</reference>
<dbReference type="PROSITE" id="PS51257">
    <property type="entry name" value="PROKAR_LIPOPROTEIN"/>
    <property type="match status" value="1"/>
</dbReference>
<keyword evidence="1" id="KW-0732">Signal</keyword>
<evidence type="ECO:0000313" key="3">
    <source>
        <dbReference type="Proteomes" id="UP001604277"/>
    </source>
</evidence>
<organism evidence="2 3">
    <name type="scientific">Forsythia ovata</name>
    <dbReference type="NCBI Taxonomy" id="205694"/>
    <lineage>
        <taxon>Eukaryota</taxon>
        <taxon>Viridiplantae</taxon>
        <taxon>Streptophyta</taxon>
        <taxon>Embryophyta</taxon>
        <taxon>Tracheophyta</taxon>
        <taxon>Spermatophyta</taxon>
        <taxon>Magnoliopsida</taxon>
        <taxon>eudicotyledons</taxon>
        <taxon>Gunneridae</taxon>
        <taxon>Pentapetalae</taxon>
        <taxon>asterids</taxon>
        <taxon>lamiids</taxon>
        <taxon>Lamiales</taxon>
        <taxon>Oleaceae</taxon>
        <taxon>Forsythieae</taxon>
        <taxon>Forsythia</taxon>
    </lineage>
</organism>
<evidence type="ECO:0000256" key="1">
    <source>
        <dbReference type="SAM" id="SignalP"/>
    </source>
</evidence>
<keyword evidence="3" id="KW-1185">Reference proteome</keyword>
<protein>
    <submittedName>
        <fullName evidence="2">White-brown complex-like protein 30</fullName>
    </submittedName>
</protein>
<dbReference type="EMBL" id="JBFOLJ010000002">
    <property type="protein sequence ID" value="KAL2554433.1"/>
    <property type="molecule type" value="Genomic_DNA"/>
</dbReference>
<proteinExistence type="predicted"/>
<feature type="signal peptide" evidence="1">
    <location>
        <begin position="1"/>
        <end position="30"/>
    </location>
</feature>
<sequence length="105" mass="11805">MSGTRINASRVPYLLLILVLVLGCSRRVWCVDGDEYNRTRNPKVVPLVASLIYSQISNLTKIFNKEITKSLGYCINDVNADLNEAFNFASNLDFLNKCVMQTKGD</sequence>
<feature type="chain" id="PRO_5044860997" evidence="1">
    <location>
        <begin position="31"/>
        <end position="105"/>
    </location>
</feature>
<accession>A0ABD1X0I6</accession>